<protein>
    <submittedName>
        <fullName evidence="3">Malonyl-CoA O-methyltransferase BioC</fullName>
    </submittedName>
</protein>
<dbReference type="EMBL" id="LCPV01000001">
    <property type="protein sequence ID" value="KKW08139.1"/>
    <property type="molecule type" value="Genomic_DNA"/>
</dbReference>
<evidence type="ECO:0000256" key="1">
    <source>
        <dbReference type="SAM" id="MobiDB-lite"/>
    </source>
</evidence>
<dbReference type="GO" id="GO:0032259">
    <property type="term" value="P:methylation"/>
    <property type="evidence" value="ECO:0007669"/>
    <property type="project" value="UniProtKB-KW"/>
</dbReference>
<keyword evidence="3" id="KW-0808">Transferase</keyword>
<dbReference type="SUPFAM" id="SSF53335">
    <property type="entry name" value="S-adenosyl-L-methionine-dependent methyltransferases"/>
    <property type="match status" value="1"/>
</dbReference>
<gene>
    <name evidence="3" type="ORF">UY39_C0001G0019</name>
</gene>
<evidence type="ECO:0000313" key="4">
    <source>
        <dbReference type="Proteomes" id="UP000034589"/>
    </source>
</evidence>
<name>A0A0G1YP67_9BACT</name>
<dbReference type="Gene3D" id="3.40.50.150">
    <property type="entry name" value="Vaccinia Virus protein VP39"/>
    <property type="match status" value="1"/>
</dbReference>
<proteinExistence type="predicted"/>
<organism evidence="3 4">
    <name type="scientific">Candidatus Kaiserbacteria bacterium GW2011_GWC2_49_12</name>
    <dbReference type="NCBI Taxonomy" id="1618675"/>
    <lineage>
        <taxon>Bacteria</taxon>
        <taxon>Candidatus Kaiseribacteriota</taxon>
    </lineage>
</organism>
<comment type="caution">
    <text evidence="3">The sequence shown here is derived from an EMBL/GenBank/DDBJ whole genome shotgun (WGS) entry which is preliminary data.</text>
</comment>
<dbReference type="Pfam" id="PF08241">
    <property type="entry name" value="Methyltransf_11"/>
    <property type="match status" value="1"/>
</dbReference>
<evidence type="ECO:0000313" key="3">
    <source>
        <dbReference type="EMBL" id="KKW08139.1"/>
    </source>
</evidence>
<accession>A0A0G1YP67</accession>
<dbReference type="InterPro" id="IPR050508">
    <property type="entry name" value="Methyltransf_Superfamily"/>
</dbReference>
<dbReference type="AlphaFoldDB" id="A0A0G1YP67"/>
<dbReference type="CDD" id="cd02440">
    <property type="entry name" value="AdoMet_MTases"/>
    <property type="match status" value="1"/>
</dbReference>
<sequence>MVEHIGAKFDREYANKYDTLSGDIGAYEVWAKTLADRLREHKPDAKAVLEIGSGTGNSAVVLLETVPSIENLYGLEVSDFILLARAKQKGATDELFFPNEAPAYSRQVAQRMQAHKDKFHLIKAAGEQLPIKDGSMDVVFMNQVFHWLEPDKALEEIRRVLKSDGIIVFDESEAQFDFGDTAEGEKIKREQAVDHPFVKSFQENFDHELLRRGTVVEKKPFRYLFTLDSLSTLLEKHGFELVPDANGSAYTTATVRYSLVQAMSFAENGARMRIMRQMPDLLKTPGVADEIVSATMENTKQEWGESPNNADGKKYGPSQAAFVARKKPATIS</sequence>
<evidence type="ECO:0000259" key="2">
    <source>
        <dbReference type="Pfam" id="PF08241"/>
    </source>
</evidence>
<feature type="domain" description="Methyltransferase type 11" evidence="2">
    <location>
        <begin position="49"/>
        <end position="169"/>
    </location>
</feature>
<feature type="region of interest" description="Disordered" evidence="1">
    <location>
        <begin position="298"/>
        <end position="319"/>
    </location>
</feature>
<dbReference type="InterPro" id="IPR029063">
    <property type="entry name" value="SAM-dependent_MTases_sf"/>
</dbReference>
<reference evidence="3 4" key="1">
    <citation type="journal article" date="2015" name="Nature">
        <title>rRNA introns, odd ribosomes, and small enigmatic genomes across a large radiation of phyla.</title>
        <authorList>
            <person name="Brown C.T."/>
            <person name="Hug L.A."/>
            <person name="Thomas B.C."/>
            <person name="Sharon I."/>
            <person name="Castelle C.J."/>
            <person name="Singh A."/>
            <person name="Wilkins M.J."/>
            <person name="Williams K.H."/>
            <person name="Banfield J.F."/>
        </authorList>
    </citation>
    <scope>NUCLEOTIDE SEQUENCE [LARGE SCALE GENOMIC DNA]</scope>
</reference>
<dbReference type="Proteomes" id="UP000034589">
    <property type="component" value="Unassembled WGS sequence"/>
</dbReference>
<dbReference type="PANTHER" id="PTHR42912">
    <property type="entry name" value="METHYLTRANSFERASE"/>
    <property type="match status" value="1"/>
</dbReference>
<keyword evidence="3" id="KW-0489">Methyltransferase</keyword>
<dbReference type="InterPro" id="IPR013216">
    <property type="entry name" value="Methyltransf_11"/>
</dbReference>
<dbReference type="GO" id="GO:0008757">
    <property type="term" value="F:S-adenosylmethionine-dependent methyltransferase activity"/>
    <property type="evidence" value="ECO:0007669"/>
    <property type="project" value="InterPro"/>
</dbReference>